<dbReference type="PANTHER" id="PTHR22930">
    <property type="match status" value="1"/>
</dbReference>
<keyword evidence="7" id="KW-0539">Nucleus</keyword>
<evidence type="ECO:0000256" key="2">
    <source>
        <dbReference type="ARBA" id="ARBA00004123"/>
    </source>
</evidence>
<evidence type="ECO:0000256" key="3">
    <source>
        <dbReference type="ARBA" id="ARBA00006958"/>
    </source>
</evidence>
<evidence type="ECO:0008006" key="12">
    <source>
        <dbReference type="Google" id="ProtNLM"/>
    </source>
</evidence>
<evidence type="ECO:0000256" key="1">
    <source>
        <dbReference type="ARBA" id="ARBA00001968"/>
    </source>
</evidence>
<gene>
    <name evidence="10" type="primary">LOC125534392</name>
</gene>
<keyword evidence="4" id="KW-0540">Nuclease</keyword>
<evidence type="ECO:0000256" key="6">
    <source>
        <dbReference type="ARBA" id="ARBA00022801"/>
    </source>
</evidence>
<feature type="domain" description="DDE Tnp4" evidence="8">
    <location>
        <begin position="167"/>
        <end position="327"/>
    </location>
</feature>
<dbReference type="Gramene" id="TuG1812G0200005772.01.T03">
    <property type="protein sequence ID" value="TuG1812G0200005772.01.T03"/>
    <property type="gene ID" value="TuG1812G0200005772.01"/>
</dbReference>
<dbReference type="AlphaFoldDB" id="A0A8R7PLH7"/>
<dbReference type="InterPro" id="IPR045249">
    <property type="entry name" value="HARBI1-like"/>
</dbReference>
<dbReference type="Pfam" id="PF26138">
    <property type="entry name" value="DUF8040"/>
    <property type="match status" value="1"/>
</dbReference>
<dbReference type="InterPro" id="IPR058353">
    <property type="entry name" value="DUF8040"/>
</dbReference>
<dbReference type="GO" id="GO:0016787">
    <property type="term" value="F:hydrolase activity"/>
    <property type="evidence" value="ECO:0007669"/>
    <property type="project" value="UniProtKB-KW"/>
</dbReference>
<evidence type="ECO:0000256" key="5">
    <source>
        <dbReference type="ARBA" id="ARBA00022723"/>
    </source>
</evidence>
<sequence>MLIYAAAAQWFINMITLVVQSRKRKRREAITYAPIDERDMMRREYFDNKIWKNDTTCVNMLRFRREPFFRFCQLFRDRNLLKDTIHLTIEQQVAMFLHTVGHNIRNMVIGANFGRFGEVVSRYFQRVLHAIGDLRDDLIRKPSLETQTKIEGNYRWDPYFKDCIGAIDGTHVRASVTPDMEASFRGRKTYATQNVMAAVDFDLRFTYVLAGWEGTAHDALVLRDALERENGLRVPQGKFYLVDAGYGAKRGFLPPFRGVRYHLNEWGNNPVQNERELFNLRHSSLRVTVECAFGSLKRRFKILDDATPFFLFPTQVDIVVACCIIHNWVINDGIDEYIIPEDEWLPNITHASSSSGQAHEHAYMVNFRQGVADQMWEDRQNHLQGQNM</sequence>
<keyword evidence="5" id="KW-0479">Metal-binding</keyword>
<dbReference type="GO" id="GO:0005634">
    <property type="term" value="C:nucleus"/>
    <property type="evidence" value="ECO:0007669"/>
    <property type="project" value="UniProtKB-SubCell"/>
</dbReference>
<dbReference type="GO" id="GO:0046872">
    <property type="term" value="F:metal ion binding"/>
    <property type="evidence" value="ECO:0007669"/>
    <property type="project" value="UniProtKB-KW"/>
</dbReference>
<dbReference type="EnsemblPlants" id="TuG1812G0200005772.01.T03">
    <property type="protein sequence ID" value="TuG1812G0200005772.01.T03"/>
    <property type="gene ID" value="TuG1812G0200005772.01"/>
</dbReference>
<evidence type="ECO:0000259" key="8">
    <source>
        <dbReference type="Pfam" id="PF13359"/>
    </source>
</evidence>
<proteinExistence type="inferred from homology"/>
<dbReference type="Proteomes" id="UP000015106">
    <property type="component" value="Chromosome 2"/>
</dbReference>
<comment type="subcellular location">
    <subcellularLocation>
        <location evidence="2">Nucleus</location>
    </subcellularLocation>
</comment>
<comment type="similarity">
    <text evidence="3">Belongs to the HARBI1 family.</text>
</comment>
<dbReference type="PANTHER" id="PTHR22930:SF259">
    <property type="entry name" value="OS08G0106900 PROTEIN"/>
    <property type="match status" value="1"/>
</dbReference>
<keyword evidence="11" id="KW-1185">Reference proteome</keyword>
<evidence type="ECO:0000313" key="10">
    <source>
        <dbReference type="EnsemblPlants" id="TuG1812G0200005772.01.T03"/>
    </source>
</evidence>
<protein>
    <recommendedName>
        <fullName evidence="12">DDE Tnp4 domain-containing protein</fullName>
    </recommendedName>
</protein>
<comment type="cofactor">
    <cofactor evidence="1">
        <name>a divalent metal cation</name>
        <dbReference type="ChEBI" id="CHEBI:60240"/>
    </cofactor>
</comment>
<reference evidence="10" key="2">
    <citation type="submission" date="2018-03" db="EMBL/GenBank/DDBJ databases">
        <title>The Triticum urartu genome reveals the dynamic nature of wheat genome evolution.</title>
        <authorList>
            <person name="Ling H."/>
            <person name="Ma B."/>
            <person name="Shi X."/>
            <person name="Liu H."/>
            <person name="Dong L."/>
            <person name="Sun H."/>
            <person name="Cao Y."/>
            <person name="Gao Q."/>
            <person name="Zheng S."/>
            <person name="Li Y."/>
            <person name="Yu Y."/>
            <person name="Du H."/>
            <person name="Qi M."/>
            <person name="Li Y."/>
            <person name="Yu H."/>
            <person name="Cui Y."/>
            <person name="Wang N."/>
            <person name="Chen C."/>
            <person name="Wu H."/>
            <person name="Zhao Y."/>
            <person name="Zhang J."/>
            <person name="Li Y."/>
            <person name="Zhou W."/>
            <person name="Zhang B."/>
            <person name="Hu W."/>
            <person name="Eijk M."/>
            <person name="Tang J."/>
            <person name="Witsenboer H."/>
            <person name="Zhao S."/>
            <person name="Li Z."/>
            <person name="Zhang A."/>
            <person name="Wang D."/>
            <person name="Liang C."/>
        </authorList>
    </citation>
    <scope>NUCLEOTIDE SEQUENCE [LARGE SCALE GENOMIC DNA]</scope>
    <source>
        <strain evidence="10">cv. G1812</strain>
    </source>
</reference>
<evidence type="ECO:0000256" key="4">
    <source>
        <dbReference type="ARBA" id="ARBA00022722"/>
    </source>
</evidence>
<name>A0A8R7PLH7_TRIUA</name>
<dbReference type="GO" id="GO:0004518">
    <property type="term" value="F:nuclease activity"/>
    <property type="evidence" value="ECO:0007669"/>
    <property type="project" value="UniProtKB-KW"/>
</dbReference>
<evidence type="ECO:0000259" key="9">
    <source>
        <dbReference type="Pfam" id="PF26138"/>
    </source>
</evidence>
<accession>A0A8R7PLH7</accession>
<evidence type="ECO:0000313" key="11">
    <source>
        <dbReference type="Proteomes" id="UP000015106"/>
    </source>
</evidence>
<keyword evidence="6" id="KW-0378">Hydrolase</keyword>
<evidence type="ECO:0000256" key="7">
    <source>
        <dbReference type="ARBA" id="ARBA00023242"/>
    </source>
</evidence>
<organism evidence="10 11">
    <name type="scientific">Triticum urartu</name>
    <name type="common">Red wild einkorn</name>
    <name type="synonym">Crithodium urartu</name>
    <dbReference type="NCBI Taxonomy" id="4572"/>
    <lineage>
        <taxon>Eukaryota</taxon>
        <taxon>Viridiplantae</taxon>
        <taxon>Streptophyta</taxon>
        <taxon>Embryophyta</taxon>
        <taxon>Tracheophyta</taxon>
        <taxon>Spermatophyta</taxon>
        <taxon>Magnoliopsida</taxon>
        <taxon>Liliopsida</taxon>
        <taxon>Poales</taxon>
        <taxon>Poaceae</taxon>
        <taxon>BOP clade</taxon>
        <taxon>Pooideae</taxon>
        <taxon>Triticodae</taxon>
        <taxon>Triticeae</taxon>
        <taxon>Triticinae</taxon>
        <taxon>Triticum</taxon>
    </lineage>
</organism>
<dbReference type="InterPro" id="IPR027806">
    <property type="entry name" value="HARBI1_dom"/>
</dbReference>
<reference evidence="11" key="1">
    <citation type="journal article" date="2013" name="Nature">
        <title>Draft genome of the wheat A-genome progenitor Triticum urartu.</title>
        <authorList>
            <person name="Ling H.Q."/>
            <person name="Zhao S."/>
            <person name="Liu D."/>
            <person name="Wang J."/>
            <person name="Sun H."/>
            <person name="Zhang C."/>
            <person name="Fan H."/>
            <person name="Li D."/>
            <person name="Dong L."/>
            <person name="Tao Y."/>
            <person name="Gao C."/>
            <person name="Wu H."/>
            <person name="Li Y."/>
            <person name="Cui Y."/>
            <person name="Guo X."/>
            <person name="Zheng S."/>
            <person name="Wang B."/>
            <person name="Yu K."/>
            <person name="Liang Q."/>
            <person name="Yang W."/>
            <person name="Lou X."/>
            <person name="Chen J."/>
            <person name="Feng M."/>
            <person name="Jian J."/>
            <person name="Zhang X."/>
            <person name="Luo G."/>
            <person name="Jiang Y."/>
            <person name="Liu J."/>
            <person name="Wang Z."/>
            <person name="Sha Y."/>
            <person name="Zhang B."/>
            <person name="Wu H."/>
            <person name="Tang D."/>
            <person name="Shen Q."/>
            <person name="Xue P."/>
            <person name="Zou S."/>
            <person name="Wang X."/>
            <person name="Liu X."/>
            <person name="Wang F."/>
            <person name="Yang Y."/>
            <person name="An X."/>
            <person name="Dong Z."/>
            <person name="Zhang K."/>
            <person name="Zhang X."/>
            <person name="Luo M.C."/>
            <person name="Dvorak J."/>
            <person name="Tong Y."/>
            <person name="Wang J."/>
            <person name="Yang H."/>
            <person name="Li Z."/>
            <person name="Wang D."/>
            <person name="Zhang A."/>
            <person name="Wang J."/>
        </authorList>
    </citation>
    <scope>NUCLEOTIDE SEQUENCE</scope>
    <source>
        <strain evidence="11">cv. G1812</strain>
    </source>
</reference>
<dbReference type="Pfam" id="PF13359">
    <property type="entry name" value="DDE_Tnp_4"/>
    <property type="match status" value="1"/>
</dbReference>
<reference evidence="10" key="3">
    <citation type="submission" date="2022-06" db="UniProtKB">
        <authorList>
            <consortium name="EnsemblPlants"/>
        </authorList>
    </citation>
    <scope>IDENTIFICATION</scope>
</reference>
<feature type="domain" description="DUF8040" evidence="9">
    <location>
        <begin position="43"/>
        <end position="131"/>
    </location>
</feature>